<protein>
    <submittedName>
        <fullName evidence="1">Uncharacterized protein</fullName>
    </submittedName>
</protein>
<proteinExistence type="predicted"/>
<gene>
    <name evidence="1" type="ORF">MRB53_002466</name>
</gene>
<accession>A0ACC2MVA2</accession>
<comment type="caution">
    <text evidence="1">The sequence shown here is derived from an EMBL/GenBank/DDBJ whole genome shotgun (WGS) entry which is preliminary data.</text>
</comment>
<reference evidence="1 2" key="1">
    <citation type="journal article" date="2022" name="Hortic Res">
        <title>A haplotype resolved chromosomal level avocado genome allows analysis of novel avocado genes.</title>
        <authorList>
            <person name="Nath O."/>
            <person name="Fletcher S.J."/>
            <person name="Hayward A."/>
            <person name="Shaw L.M."/>
            <person name="Masouleh A.K."/>
            <person name="Furtado A."/>
            <person name="Henry R.J."/>
            <person name="Mitter N."/>
        </authorList>
    </citation>
    <scope>NUCLEOTIDE SEQUENCE [LARGE SCALE GENOMIC DNA]</scope>
    <source>
        <strain evidence="2">cv. Hass</strain>
    </source>
</reference>
<dbReference type="Proteomes" id="UP001234297">
    <property type="component" value="Chromosome 1"/>
</dbReference>
<evidence type="ECO:0000313" key="1">
    <source>
        <dbReference type="EMBL" id="KAJ8649443.1"/>
    </source>
</evidence>
<dbReference type="EMBL" id="CM056809">
    <property type="protein sequence ID" value="KAJ8649443.1"/>
    <property type="molecule type" value="Genomic_DNA"/>
</dbReference>
<evidence type="ECO:0000313" key="2">
    <source>
        <dbReference type="Proteomes" id="UP001234297"/>
    </source>
</evidence>
<sequence length="103" mass="11676">MQEYLHQLKVVADQLATCSAPIGEEDLILYTFSGLPSVYRPFQTSIHTTAQTSSPPALPYIVGKETTKDAWESLEHRYSSLSRFHVIELKKHLRHVMKGTSTM</sequence>
<name>A0ACC2MVA2_PERAE</name>
<organism evidence="1 2">
    <name type="scientific">Persea americana</name>
    <name type="common">Avocado</name>
    <dbReference type="NCBI Taxonomy" id="3435"/>
    <lineage>
        <taxon>Eukaryota</taxon>
        <taxon>Viridiplantae</taxon>
        <taxon>Streptophyta</taxon>
        <taxon>Embryophyta</taxon>
        <taxon>Tracheophyta</taxon>
        <taxon>Spermatophyta</taxon>
        <taxon>Magnoliopsida</taxon>
        <taxon>Magnoliidae</taxon>
        <taxon>Laurales</taxon>
        <taxon>Lauraceae</taxon>
        <taxon>Persea</taxon>
    </lineage>
</organism>
<keyword evidence="2" id="KW-1185">Reference proteome</keyword>